<keyword evidence="18 22" id="KW-0472">Membrane</keyword>
<sequence>MQKSQLSSSSSKKAMSFILKIKGMSCAGCVASVEKTLNAVQGVSSALVNFADQTAKVSGNVLWIDLQEALVNAGYEASDVSESRIQLTIADMSCAGCVSSVEKALRSVAGVTSASVNFADASALIIGKCTVDEVINAVVQAGYGAALSNTVEEDSSQKEIVVRYKRALVAGLGGTTLMALVWLSILPKVNEARFLWGVIGLVTFGLLFYSGKSFYVGAIKSLKHKQANMDSLIALGTGSAWFYSMLIVFFPDLVSGNPHAYFEAALIIIAFINLGNALEARARRSTSQAIQRLVDLQPPTARRVEGEEEKDIPVAQVQLKDLLRVRPGEKIPVDGIIVSGFSSVDESMLTGEFMPQEKSTGSEVVAGTINQTGTFVFEANRIGAQTVLAKIVELVRNAQASKPDIAKLVDKISGVFVPIVLVIALLTALSWTIAGQGAVAFQATMSVLIIACPCALGLATPISIILGVGKAAELGILVKNGQSLHRCRQLTTVVFDKTGTLTEGKPKVSKVLLAKNIEHDEAIALIAGLEKGSEHVLADAILAYVASKNISPVEVFDFEALTGYGVKGWIKKEGQEQQILLGNLALMELNSVILDDSLIQQVSTEELTSIYLATQSKGQYYLQAVVLIHDPLKQDSVEAVHRIQQKGIKVVMLSGDNKASVSKVARQTAVDEYHAGLLPQEKTDWIVQAQARGEVVAMVGDGINDAPSLVTADVGFAIGAGTDVAIESSDITLIGSSIKGVANAIDIAQVTVRNIQQNLFGAFVYNSLGIPIAAGVLFIWGGPLLNPMLAGAAMALSSLTVVTNANRLRFFTVEK</sequence>
<dbReference type="GO" id="GO:0055070">
    <property type="term" value="P:copper ion homeostasis"/>
    <property type="evidence" value="ECO:0007669"/>
    <property type="project" value="TreeGrafter"/>
</dbReference>
<feature type="transmembrane region" description="Helical" evidence="22">
    <location>
        <begin position="788"/>
        <end position="805"/>
    </location>
</feature>
<comment type="subcellular location">
    <subcellularLocation>
        <location evidence="1">Cell membrane</location>
        <topology evidence="1">Multi-pass membrane protein</topology>
    </subcellularLocation>
</comment>
<keyword evidence="13" id="KW-0460">Magnesium</keyword>
<keyword evidence="16" id="KW-0186">Copper</keyword>
<dbReference type="InterPro" id="IPR027256">
    <property type="entry name" value="P-typ_ATPase_IB"/>
</dbReference>
<evidence type="ECO:0000256" key="8">
    <source>
        <dbReference type="ARBA" id="ARBA00022723"/>
    </source>
</evidence>
<dbReference type="Gene3D" id="3.40.50.1000">
    <property type="entry name" value="HAD superfamily/HAD-like"/>
    <property type="match status" value="1"/>
</dbReference>
<dbReference type="NCBIfam" id="TIGR01511">
    <property type="entry name" value="ATPase-IB1_Cu"/>
    <property type="match status" value="1"/>
</dbReference>
<keyword evidence="10" id="KW-0547">Nucleotide-binding</keyword>
<dbReference type="PROSITE" id="PS00154">
    <property type="entry name" value="ATPASE_E1_E2"/>
    <property type="match status" value="1"/>
</dbReference>
<dbReference type="InterPro" id="IPR059000">
    <property type="entry name" value="ATPase_P-type_domA"/>
</dbReference>
<dbReference type="GO" id="GO:0016887">
    <property type="term" value="F:ATP hydrolysis activity"/>
    <property type="evidence" value="ECO:0007669"/>
    <property type="project" value="InterPro"/>
</dbReference>
<dbReference type="InterPro" id="IPR044492">
    <property type="entry name" value="P_typ_ATPase_HD_dom"/>
</dbReference>
<evidence type="ECO:0000313" key="24">
    <source>
        <dbReference type="EMBL" id="VAW75133.1"/>
    </source>
</evidence>
<dbReference type="PANTHER" id="PTHR43520:SF6">
    <property type="entry name" value="COPPER-EXPORTING P-TYPE ATPASE"/>
    <property type="match status" value="1"/>
</dbReference>
<dbReference type="InterPro" id="IPR036412">
    <property type="entry name" value="HAD-like_sf"/>
</dbReference>
<evidence type="ECO:0000256" key="7">
    <source>
        <dbReference type="ARBA" id="ARBA00022692"/>
    </source>
</evidence>
<keyword evidence="12" id="KW-0067">ATP-binding</keyword>
<protein>
    <recommendedName>
        <fullName evidence="3">Copper-exporting P-type ATPase</fullName>
    </recommendedName>
    <alternativeName>
        <fullName evidence="19">Copper-exporting P-type ATPase A</fullName>
    </alternativeName>
    <alternativeName>
        <fullName evidence="20">Cu(+)-exporting ATPase</fullName>
    </alternativeName>
</protein>
<feature type="transmembrane region" description="Helical" evidence="22">
    <location>
        <begin position="192"/>
        <end position="211"/>
    </location>
</feature>
<dbReference type="AlphaFoldDB" id="A0A3B0YG42"/>
<evidence type="ECO:0000256" key="10">
    <source>
        <dbReference type="ARBA" id="ARBA00022741"/>
    </source>
</evidence>
<evidence type="ECO:0000256" key="15">
    <source>
        <dbReference type="ARBA" id="ARBA00022989"/>
    </source>
</evidence>
<dbReference type="GO" id="GO:0005886">
    <property type="term" value="C:plasma membrane"/>
    <property type="evidence" value="ECO:0007669"/>
    <property type="project" value="UniProtKB-SubCell"/>
</dbReference>
<dbReference type="CDD" id="cd00371">
    <property type="entry name" value="HMA"/>
    <property type="match status" value="2"/>
</dbReference>
<dbReference type="NCBIfam" id="TIGR01525">
    <property type="entry name" value="ATPase-IB_hvy"/>
    <property type="match status" value="1"/>
</dbReference>
<keyword evidence="11" id="KW-0187">Copper transport</keyword>
<evidence type="ECO:0000256" key="18">
    <source>
        <dbReference type="ARBA" id="ARBA00023136"/>
    </source>
</evidence>
<evidence type="ECO:0000259" key="23">
    <source>
        <dbReference type="PROSITE" id="PS50846"/>
    </source>
</evidence>
<evidence type="ECO:0000256" key="22">
    <source>
        <dbReference type="SAM" id="Phobius"/>
    </source>
</evidence>
<accession>A0A3B0YG42</accession>
<dbReference type="SUPFAM" id="SSF55008">
    <property type="entry name" value="HMA, heavy metal-associated domain"/>
    <property type="match status" value="2"/>
</dbReference>
<dbReference type="SUPFAM" id="SSF56784">
    <property type="entry name" value="HAD-like"/>
    <property type="match status" value="1"/>
</dbReference>
<evidence type="ECO:0000256" key="13">
    <source>
        <dbReference type="ARBA" id="ARBA00022842"/>
    </source>
</evidence>
<evidence type="ECO:0000256" key="14">
    <source>
        <dbReference type="ARBA" id="ARBA00022967"/>
    </source>
</evidence>
<keyword evidence="15 22" id="KW-1133">Transmembrane helix</keyword>
<dbReference type="SUPFAM" id="SSF81653">
    <property type="entry name" value="Calcium ATPase, transduction domain A"/>
    <property type="match status" value="1"/>
</dbReference>
<dbReference type="InterPro" id="IPR008250">
    <property type="entry name" value="ATPase_P-typ_transduc_dom_A_sf"/>
</dbReference>
<dbReference type="InterPro" id="IPR006121">
    <property type="entry name" value="HMA_dom"/>
</dbReference>
<dbReference type="SFLD" id="SFLDF00027">
    <property type="entry name" value="p-type_atpase"/>
    <property type="match status" value="1"/>
</dbReference>
<evidence type="ECO:0000256" key="4">
    <source>
        <dbReference type="ARBA" id="ARBA00022448"/>
    </source>
</evidence>
<dbReference type="Pfam" id="PF00403">
    <property type="entry name" value="HMA"/>
    <property type="match status" value="2"/>
</dbReference>
<feature type="domain" description="HMA" evidence="23">
    <location>
        <begin position="83"/>
        <end position="146"/>
    </location>
</feature>
<dbReference type="PANTHER" id="PTHR43520">
    <property type="entry name" value="ATP7, ISOFORM B"/>
    <property type="match status" value="1"/>
</dbReference>
<feature type="transmembrane region" description="Helical" evidence="22">
    <location>
        <begin position="763"/>
        <end position="782"/>
    </location>
</feature>
<dbReference type="SFLD" id="SFLDS00003">
    <property type="entry name" value="Haloacid_Dehalogenase"/>
    <property type="match status" value="1"/>
</dbReference>
<dbReference type="GO" id="GO:0043682">
    <property type="term" value="F:P-type divalent copper transporter activity"/>
    <property type="evidence" value="ECO:0007669"/>
    <property type="project" value="TreeGrafter"/>
</dbReference>
<dbReference type="Pfam" id="PF00122">
    <property type="entry name" value="E1-E2_ATPase"/>
    <property type="match status" value="1"/>
</dbReference>
<evidence type="ECO:0000256" key="20">
    <source>
        <dbReference type="ARBA" id="ARBA00033239"/>
    </source>
</evidence>
<evidence type="ECO:0000256" key="2">
    <source>
        <dbReference type="ARBA" id="ARBA00006024"/>
    </source>
</evidence>
<dbReference type="Gene3D" id="3.30.70.100">
    <property type="match status" value="2"/>
</dbReference>
<keyword evidence="9" id="KW-0677">Repeat</keyword>
<keyword evidence="17" id="KW-0406">Ion transport</keyword>
<dbReference type="SFLD" id="SFLDG00002">
    <property type="entry name" value="C1.7:_P-type_atpase_like"/>
    <property type="match status" value="1"/>
</dbReference>
<evidence type="ECO:0000256" key="12">
    <source>
        <dbReference type="ARBA" id="ARBA00022840"/>
    </source>
</evidence>
<dbReference type="EMBL" id="UOFL01000073">
    <property type="protein sequence ID" value="VAW75133.1"/>
    <property type="molecule type" value="Genomic_DNA"/>
</dbReference>
<keyword evidence="7 22" id="KW-0812">Transmembrane</keyword>
<evidence type="ECO:0000256" key="11">
    <source>
        <dbReference type="ARBA" id="ARBA00022796"/>
    </source>
</evidence>
<dbReference type="NCBIfam" id="TIGR01494">
    <property type="entry name" value="ATPase_P-type"/>
    <property type="match status" value="1"/>
</dbReference>
<comment type="similarity">
    <text evidence="2">Belongs to the cation transport ATPase (P-type) (TC 3.A.3) family. Type IB subfamily.</text>
</comment>
<dbReference type="GO" id="GO:0005524">
    <property type="term" value="F:ATP binding"/>
    <property type="evidence" value="ECO:0007669"/>
    <property type="project" value="UniProtKB-KW"/>
</dbReference>
<evidence type="ECO:0000256" key="17">
    <source>
        <dbReference type="ARBA" id="ARBA00023065"/>
    </source>
</evidence>
<evidence type="ECO:0000256" key="16">
    <source>
        <dbReference type="ARBA" id="ARBA00023008"/>
    </source>
</evidence>
<dbReference type="Gene3D" id="3.40.1110.10">
    <property type="entry name" value="Calcium-transporting ATPase, cytoplasmic domain N"/>
    <property type="match status" value="1"/>
</dbReference>
<keyword evidence="14" id="KW-1278">Translocase</keyword>
<evidence type="ECO:0000256" key="3">
    <source>
        <dbReference type="ARBA" id="ARBA00015102"/>
    </source>
</evidence>
<dbReference type="PRINTS" id="PR00119">
    <property type="entry name" value="CATATPASE"/>
</dbReference>
<proteinExistence type="inferred from homology"/>
<dbReference type="InterPro" id="IPR018303">
    <property type="entry name" value="ATPase_P-typ_P_site"/>
</dbReference>
<evidence type="ECO:0000256" key="1">
    <source>
        <dbReference type="ARBA" id="ARBA00004651"/>
    </source>
</evidence>
<dbReference type="Pfam" id="PF00702">
    <property type="entry name" value="Hydrolase"/>
    <property type="match status" value="1"/>
</dbReference>
<dbReference type="InterPro" id="IPR036163">
    <property type="entry name" value="HMA_dom_sf"/>
</dbReference>
<evidence type="ECO:0000256" key="9">
    <source>
        <dbReference type="ARBA" id="ARBA00022737"/>
    </source>
</evidence>
<organism evidence="24">
    <name type="scientific">hydrothermal vent metagenome</name>
    <dbReference type="NCBI Taxonomy" id="652676"/>
    <lineage>
        <taxon>unclassified sequences</taxon>
        <taxon>metagenomes</taxon>
        <taxon>ecological metagenomes</taxon>
    </lineage>
</organism>
<dbReference type="CDD" id="cd02094">
    <property type="entry name" value="P-type_ATPase_Cu-like"/>
    <property type="match status" value="1"/>
</dbReference>
<keyword evidence="4" id="KW-0813">Transport</keyword>
<feature type="transmembrane region" description="Helical" evidence="22">
    <location>
        <begin position="445"/>
        <end position="469"/>
    </location>
</feature>
<feature type="transmembrane region" description="Helical" evidence="22">
    <location>
        <begin position="232"/>
        <end position="254"/>
    </location>
</feature>
<comment type="catalytic activity">
    <reaction evidence="21">
        <text>Cu(+)(in) + ATP + H2O = Cu(+)(out) + ADP + phosphate + H(+)</text>
        <dbReference type="Rhea" id="RHEA:25792"/>
        <dbReference type="ChEBI" id="CHEBI:15377"/>
        <dbReference type="ChEBI" id="CHEBI:15378"/>
        <dbReference type="ChEBI" id="CHEBI:30616"/>
        <dbReference type="ChEBI" id="CHEBI:43474"/>
        <dbReference type="ChEBI" id="CHEBI:49552"/>
        <dbReference type="ChEBI" id="CHEBI:456216"/>
        <dbReference type="EC" id="7.2.2.8"/>
    </reaction>
</comment>
<dbReference type="SUPFAM" id="SSF81665">
    <property type="entry name" value="Calcium ATPase, transmembrane domain M"/>
    <property type="match status" value="1"/>
</dbReference>
<keyword evidence="5" id="KW-1003">Cell membrane</keyword>
<keyword evidence="8" id="KW-0479">Metal-binding</keyword>
<evidence type="ECO:0000256" key="19">
    <source>
        <dbReference type="ARBA" id="ARBA00029719"/>
    </source>
</evidence>
<dbReference type="InterPro" id="IPR023298">
    <property type="entry name" value="ATPase_P-typ_TM_dom_sf"/>
</dbReference>
<feature type="domain" description="HMA" evidence="23">
    <location>
        <begin position="15"/>
        <end position="78"/>
    </location>
</feature>
<feature type="transmembrane region" description="Helical" evidence="22">
    <location>
        <begin position="260"/>
        <end position="278"/>
    </location>
</feature>
<keyword evidence="24" id="KW-0378">Hydrolase</keyword>
<name>A0A3B0YG42_9ZZZZ</name>
<reference evidence="24" key="1">
    <citation type="submission" date="2018-06" db="EMBL/GenBank/DDBJ databases">
        <authorList>
            <person name="Zhirakovskaya E."/>
        </authorList>
    </citation>
    <scope>NUCLEOTIDE SEQUENCE</scope>
</reference>
<evidence type="ECO:0000256" key="6">
    <source>
        <dbReference type="ARBA" id="ARBA00022553"/>
    </source>
</evidence>
<dbReference type="Gene3D" id="2.70.150.10">
    <property type="entry name" value="Calcium-transporting ATPase, cytoplasmic transduction domain A"/>
    <property type="match status" value="1"/>
</dbReference>
<evidence type="ECO:0000256" key="21">
    <source>
        <dbReference type="ARBA" id="ARBA00049289"/>
    </source>
</evidence>
<feature type="transmembrane region" description="Helical" evidence="22">
    <location>
        <begin position="412"/>
        <end position="433"/>
    </location>
</feature>
<dbReference type="InterPro" id="IPR001757">
    <property type="entry name" value="P_typ_ATPase"/>
</dbReference>
<dbReference type="PRINTS" id="PR00943">
    <property type="entry name" value="CUATPASE"/>
</dbReference>
<dbReference type="InterPro" id="IPR023299">
    <property type="entry name" value="ATPase_P-typ_cyto_dom_N"/>
</dbReference>
<dbReference type="GO" id="GO:0140581">
    <property type="term" value="F:P-type monovalent copper transporter activity"/>
    <property type="evidence" value="ECO:0007669"/>
    <property type="project" value="UniProtKB-EC"/>
</dbReference>
<dbReference type="PROSITE" id="PS50846">
    <property type="entry name" value="HMA_2"/>
    <property type="match status" value="2"/>
</dbReference>
<dbReference type="InterPro" id="IPR023214">
    <property type="entry name" value="HAD_sf"/>
</dbReference>
<keyword evidence="6" id="KW-0597">Phosphoprotein</keyword>
<gene>
    <name evidence="24" type="ORF">MNBD_GAMMA12-787</name>
</gene>
<feature type="transmembrane region" description="Helical" evidence="22">
    <location>
        <begin position="167"/>
        <end position="186"/>
    </location>
</feature>
<dbReference type="FunFam" id="2.70.150.10:FF:000020">
    <property type="entry name" value="Copper-exporting P-type ATPase A"/>
    <property type="match status" value="1"/>
</dbReference>
<dbReference type="PROSITE" id="PS01047">
    <property type="entry name" value="HMA_1"/>
    <property type="match status" value="2"/>
</dbReference>
<dbReference type="GO" id="GO:0005507">
    <property type="term" value="F:copper ion binding"/>
    <property type="evidence" value="ECO:0007669"/>
    <property type="project" value="TreeGrafter"/>
</dbReference>
<evidence type="ECO:0000256" key="5">
    <source>
        <dbReference type="ARBA" id="ARBA00022475"/>
    </source>
</evidence>
<dbReference type="InterPro" id="IPR017969">
    <property type="entry name" value="Heavy-metal-associated_CS"/>
</dbReference>